<evidence type="ECO:0000256" key="10">
    <source>
        <dbReference type="ARBA" id="ARBA00023125"/>
    </source>
</evidence>
<gene>
    <name evidence="19" type="ORF">CEN89_299</name>
</gene>
<keyword evidence="13" id="KW-0511">Multifunctional enzyme</keyword>
<dbReference type="NCBIfam" id="NF002211">
    <property type="entry name" value="PRK01103.1"/>
    <property type="match status" value="1"/>
</dbReference>
<dbReference type="Pfam" id="PF01149">
    <property type="entry name" value="Fapy_DNA_glyco"/>
    <property type="match status" value="1"/>
</dbReference>
<comment type="catalytic activity">
    <reaction evidence="15">
        <text>2'-deoxyribonucleotide-(2'-deoxyribose 5'-phosphate)-2'-deoxyribonucleotide-DNA = a 3'-end 2'-deoxyribonucleotide-(2,3-dehydro-2,3-deoxyribose 5'-phosphate)-DNA + a 5'-end 5'-phospho-2'-deoxyribonucleoside-DNA + H(+)</text>
        <dbReference type="Rhea" id="RHEA:66592"/>
        <dbReference type="Rhea" id="RHEA-COMP:13180"/>
        <dbReference type="Rhea" id="RHEA-COMP:16897"/>
        <dbReference type="Rhea" id="RHEA-COMP:17067"/>
        <dbReference type="ChEBI" id="CHEBI:15378"/>
        <dbReference type="ChEBI" id="CHEBI:136412"/>
        <dbReference type="ChEBI" id="CHEBI:157695"/>
        <dbReference type="ChEBI" id="CHEBI:167181"/>
        <dbReference type="EC" id="4.2.99.18"/>
    </reaction>
</comment>
<dbReference type="GO" id="GO:0008270">
    <property type="term" value="F:zinc ion binding"/>
    <property type="evidence" value="ECO:0007669"/>
    <property type="project" value="UniProtKB-KW"/>
</dbReference>
<dbReference type="GO" id="GO:0003684">
    <property type="term" value="F:damaged DNA binding"/>
    <property type="evidence" value="ECO:0007669"/>
    <property type="project" value="InterPro"/>
</dbReference>
<dbReference type="InterPro" id="IPR020629">
    <property type="entry name" value="FPG_Glyclase"/>
</dbReference>
<dbReference type="Proteomes" id="UP000315689">
    <property type="component" value="Unassembled WGS sequence"/>
</dbReference>
<evidence type="ECO:0000313" key="20">
    <source>
        <dbReference type="Proteomes" id="UP000315689"/>
    </source>
</evidence>
<evidence type="ECO:0000256" key="13">
    <source>
        <dbReference type="ARBA" id="ARBA00023268"/>
    </source>
</evidence>
<evidence type="ECO:0000256" key="16">
    <source>
        <dbReference type="PROSITE-ProRule" id="PRU00391"/>
    </source>
</evidence>
<dbReference type="PROSITE" id="PS01242">
    <property type="entry name" value="ZF_FPG_1"/>
    <property type="match status" value="1"/>
</dbReference>
<dbReference type="InterPro" id="IPR010979">
    <property type="entry name" value="Ribosomal_uS13-like_H2TH"/>
</dbReference>
<dbReference type="SMART" id="SM01232">
    <property type="entry name" value="H2TH"/>
    <property type="match status" value="1"/>
</dbReference>
<evidence type="ECO:0000256" key="1">
    <source>
        <dbReference type="ARBA" id="ARBA00001668"/>
    </source>
</evidence>
<evidence type="ECO:0000259" key="17">
    <source>
        <dbReference type="PROSITE" id="PS51066"/>
    </source>
</evidence>
<evidence type="ECO:0000256" key="8">
    <source>
        <dbReference type="ARBA" id="ARBA00022801"/>
    </source>
</evidence>
<evidence type="ECO:0000256" key="11">
    <source>
        <dbReference type="ARBA" id="ARBA00023204"/>
    </source>
</evidence>
<keyword evidence="12" id="KW-0456">Lyase</keyword>
<dbReference type="GO" id="GO:0006284">
    <property type="term" value="P:base-excision repair"/>
    <property type="evidence" value="ECO:0007669"/>
    <property type="project" value="InterPro"/>
</dbReference>
<accession>A0A554LK82</accession>
<dbReference type="SMART" id="SM00898">
    <property type="entry name" value="Fapy_DNA_glyco"/>
    <property type="match status" value="1"/>
</dbReference>
<keyword evidence="14" id="KW-0326">Glycosidase</keyword>
<keyword evidence="11" id="KW-0234">DNA repair</keyword>
<comment type="catalytic activity">
    <reaction evidence="1">
        <text>Hydrolysis of DNA containing ring-opened 7-methylguanine residues, releasing 2,6-diamino-4-hydroxy-5-(N-methyl)formamidopyrimidine.</text>
        <dbReference type="EC" id="3.2.2.23"/>
    </reaction>
</comment>
<evidence type="ECO:0000256" key="14">
    <source>
        <dbReference type="ARBA" id="ARBA00023295"/>
    </source>
</evidence>
<keyword evidence="5" id="KW-0479">Metal-binding</keyword>
<sequence length="298" mass="33897">MPELPEVETIVRGLDKVLSGKKISAVKILNKKSFLGERSEILGKKIIAVRRRAKYIIFELERGKYLLIHLKMTGQLIWQSQKIPNNKVVGGHPDEMYRRQDKLPHKYTRVYFEFDDGSRLFFNDLRVFGWIKIVDQGELKTLLSDLGFEPLPYTKNDRKSGELLILGVSNLNSIIQKYPRRRIKDLLQDQKLIAGIGNIYSSEILFCAGVLPGRAAGSLTAREIRKIYQSINRVLSKAVKLGGTSMSDYRKVDGSKGGYLDEAGVYAREGEKCRKCAGKIKRKKIGQRSAYFCPHCQV</sequence>
<dbReference type="PANTHER" id="PTHR22993:SF9">
    <property type="entry name" value="FORMAMIDOPYRIMIDINE-DNA GLYCOSYLASE"/>
    <property type="match status" value="1"/>
</dbReference>
<dbReference type="GO" id="GO:0140078">
    <property type="term" value="F:class I DNA-(apurinic or apyrimidinic site) endonuclease activity"/>
    <property type="evidence" value="ECO:0007669"/>
    <property type="project" value="UniProtKB-EC"/>
</dbReference>
<dbReference type="Gene3D" id="1.10.8.50">
    <property type="match status" value="1"/>
</dbReference>
<evidence type="ECO:0000256" key="9">
    <source>
        <dbReference type="ARBA" id="ARBA00022833"/>
    </source>
</evidence>
<reference evidence="19 20" key="1">
    <citation type="submission" date="2017-07" db="EMBL/GenBank/DDBJ databases">
        <title>Mechanisms for carbon and nitrogen cycling indicate functional differentiation within the Candidate Phyla Radiation.</title>
        <authorList>
            <person name="Danczak R.E."/>
            <person name="Johnston M.D."/>
            <person name="Kenah C."/>
            <person name="Slattery M."/>
            <person name="Wrighton K.C."/>
            <person name="Wilkins M.J."/>
        </authorList>
    </citation>
    <scope>NUCLEOTIDE SEQUENCE [LARGE SCALE GENOMIC DNA]</scope>
    <source>
        <strain evidence="19">Licking1014_7</strain>
    </source>
</reference>
<evidence type="ECO:0000256" key="12">
    <source>
        <dbReference type="ARBA" id="ARBA00023239"/>
    </source>
</evidence>
<dbReference type="InterPro" id="IPR012319">
    <property type="entry name" value="FPG_cat"/>
</dbReference>
<evidence type="ECO:0000256" key="3">
    <source>
        <dbReference type="ARBA" id="ARBA00009409"/>
    </source>
</evidence>
<evidence type="ECO:0000256" key="4">
    <source>
        <dbReference type="ARBA" id="ARBA00011245"/>
    </source>
</evidence>
<dbReference type="SUPFAM" id="SSF81624">
    <property type="entry name" value="N-terminal domain of MutM-like DNA repair proteins"/>
    <property type="match status" value="1"/>
</dbReference>
<comment type="cofactor">
    <cofactor evidence="2">
        <name>Zn(2+)</name>
        <dbReference type="ChEBI" id="CHEBI:29105"/>
    </cofactor>
</comment>
<evidence type="ECO:0000256" key="5">
    <source>
        <dbReference type="ARBA" id="ARBA00022723"/>
    </source>
</evidence>
<keyword evidence="7 16" id="KW-0863">Zinc-finger</keyword>
<dbReference type="InterPro" id="IPR000214">
    <property type="entry name" value="Znf_DNA_glyclase/AP_lyase"/>
</dbReference>
<evidence type="ECO:0000313" key="19">
    <source>
        <dbReference type="EMBL" id="TSC93059.1"/>
    </source>
</evidence>
<dbReference type="Pfam" id="PF06827">
    <property type="entry name" value="zf-FPG_IleRS"/>
    <property type="match status" value="1"/>
</dbReference>
<dbReference type="Gene3D" id="3.20.190.10">
    <property type="entry name" value="MutM-like, N-terminal"/>
    <property type="match status" value="1"/>
</dbReference>
<evidence type="ECO:0000256" key="7">
    <source>
        <dbReference type="ARBA" id="ARBA00022771"/>
    </source>
</evidence>
<dbReference type="FunFam" id="1.10.8.50:FF:000003">
    <property type="entry name" value="Formamidopyrimidine-DNA glycosylase"/>
    <property type="match status" value="1"/>
</dbReference>
<dbReference type="CDD" id="cd08966">
    <property type="entry name" value="EcFpg-like_N"/>
    <property type="match status" value="1"/>
</dbReference>
<evidence type="ECO:0000256" key="6">
    <source>
        <dbReference type="ARBA" id="ARBA00022763"/>
    </source>
</evidence>
<keyword evidence="6" id="KW-0227">DNA damage</keyword>
<feature type="domain" description="Formamidopyrimidine-DNA glycosylase catalytic" evidence="18">
    <location>
        <begin position="2"/>
        <end position="129"/>
    </location>
</feature>
<comment type="similarity">
    <text evidence="3">Belongs to the FPG family.</text>
</comment>
<keyword evidence="8" id="KW-0378">Hydrolase</keyword>
<dbReference type="InterPro" id="IPR010663">
    <property type="entry name" value="Znf_FPG/IleRS"/>
</dbReference>
<evidence type="ECO:0000256" key="15">
    <source>
        <dbReference type="ARBA" id="ARBA00044632"/>
    </source>
</evidence>
<dbReference type="InterPro" id="IPR015887">
    <property type="entry name" value="DNA_glyclase_Znf_dom_DNA_BS"/>
</dbReference>
<feature type="domain" description="FPG-type" evidence="17">
    <location>
        <begin position="264"/>
        <end position="298"/>
    </location>
</feature>
<dbReference type="InterPro" id="IPR035937">
    <property type="entry name" value="FPG_N"/>
</dbReference>
<evidence type="ECO:0000259" key="18">
    <source>
        <dbReference type="PROSITE" id="PS51068"/>
    </source>
</evidence>
<evidence type="ECO:0000256" key="2">
    <source>
        <dbReference type="ARBA" id="ARBA00001947"/>
    </source>
</evidence>
<dbReference type="EMBL" id="VMGK01000008">
    <property type="protein sequence ID" value="TSC93059.1"/>
    <property type="molecule type" value="Genomic_DNA"/>
</dbReference>
<organism evidence="19 20">
    <name type="scientific">Candidatus Berkelbacteria bacterium Licking1014_7</name>
    <dbReference type="NCBI Taxonomy" id="2017147"/>
    <lineage>
        <taxon>Bacteria</taxon>
        <taxon>Candidatus Berkelbacteria</taxon>
    </lineage>
</organism>
<name>A0A554LK82_9BACT</name>
<dbReference type="Pfam" id="PF06831">
    <property type="entry name" value="H2TH"/>
    <property type="match status" value="1"/>
</dbReference>
<dbReference type="GO" id="GO:0034039">
    <property type="term" value="F:8-oxo-7,8-dihydroguanine DNA N-glycosylase activity"/>
    <property type="evidence" value="ECO:0007669"/>
    <property type="project" value="TreeGrafter"/>
</dbReference>
<protein>
    <submittedName>
        <fullName evidence="19">Formamidopyrimidine-DNA glycosylase</fullName>
    </submittedName>
</protein>
<comment type="caution">
    <text evidence="19">The sequence shown here is derived from an EMBL/GenBank/DDBJ whole genome shotgun (WGS) entry which is preliminary data.</text>
</comment>
<dbReference type="InterPro" id="IPR015886">
    <property type="entry name" value="H2TH_FPG"/>
</dbReference>
<dbReference type="AlphaFoldDB" id="A0A554LK82"/>
<keyword evidence="9" id="KW-0862">Zinc</keyword>
<dbReference type="PROSITE" id="PS51068">
    <property type="entry name" value="FPG_CAT"/>
    <property type="match status" value="1"/>
</dbReference>
<comment type="subunit">
    <text evidence="4">Monomer.</text>
</comment>
<dbReference type="PROSITE" id="PS51066">
    <property type="entry name" value="ZF_FPG_2"/>
    <property type="match status" value="1"/>
</dbReference>
<dbReference type="SUPFAM" id="SSF46946">
    <property type="entry name" value="S13-like H2TH domain"/>
    <property type="match status" value="1"/>
</dbReference>
<dbReference type="SUPFAM" id="SSF57716">
    <property type="entry name" value="Glucocorticoid receptor-like (DNA-binding domain)"/>
    <property type="match status" value="1"/>
</dbReference>
<proteinExistence type="inferred from homology"/>
<dbReference type="PANTHER" id="PTHR22993">
    <property type="entry name" value="FORMAMIDOPYRIMIDINE-DNA GLYCOSYLASE"/>
    <property type="match status" value="1"/>
</dbReference>
<keyword evidence="10" id="KW-0238">DNA-binding</keyword>